<keyword evidence="5" id="KW-0812">Transmembrane</keyword>
<dbReference type="Pfam" id="PF08240">
    <property type="entry name" value="ADH_N"/>
    <property type="match status" value="1"/>
</dbReference>
<keyword evidence="5" id="KW-1133">Transmembrane helix</keyword>
<keyword evidence="4" id="KW-0560">Oxidoreductase</keyword>
<evidence type="ECO:0000256" key="4">
    <source>
        <dbReference type="ARBA" id="ARBA00023002"/>
    </source>
</evidence>
<name>A0A2X0MLS2_9BASI</name>
<keyword evidence="3" id="KW-0862">Zinc</keyword>
<dbReference type="Gene3D" id="3.90.180.10">
    <property type="entry name" value="Medium-chain alcohol dehydrogenases, catalytic domain"/>
    <property type="match status" value="1"/>
</dbReference>
<dbReference type="PANTHER" id="PTHR42813:SF2">
    <property type="entry name" value="DEHYDROGENASE, ZINC-CONTAINING, PUTATIVE (AFU_ORTHOLOGUE AFUA_2G02810)-RELATED"/>
    <property type="match status" value="1"/>
</dbReference>
<dbReference type="PANTHER" id="PTHR42813">
    <property type="entry name" value="ZINC-TYPE ALCOHOL DEHYDROGENASE-LIKE"/>
    <property type="match status" value="1"/>
</dbReference>
<evidence type="ECO:0000256" key="3">
    <source>
        <dbReference type="ARBA" id="ARBA00022833"/>
    </source>
</evidence>
<dbReference type="InterPro" id="IPR013154">
    <property type="entry name" value="ADH-like_N"/>
</dbReference>
<evidence type="ECO:0000259" key="6">
    <source>
        <dbReference type="Pfam" id="PF08240"/>
    </source>
</evidence>
<dbReference type="PROSITE" id="PS00059">
    <property type="entry name" value="ADH_ZINC"/>
    <property type="match status" value="1"/>
</dbReference>
<dbReference type="InterPro" id="IPR011032">
    <property type="entry name" value="GroES-like_sf"/>
</dbReference>
<dbReference type="STRING" id="796604.A0A2X0MLS2"/>
<reference evidence="7 8" key="1">
    <citation type="submission" date="2016-11" db="EMBL/GenBank/DDBJ databases">
        <authorList>
            <person name="Jaros S."/>
            <person name="Januszkiewicz K."/>
            <person name="Wedrychowicz H."/>
        </authorList>
    </citation>
    <scope>NUCLEOTIDE SEQUENCE [LARGE SCALE GENOMIC DNA]</scope>
</reference>
<proteinExistence type="predicted"/>
<evidence type="ECO:0000256" key="2">
    <source>
        <dbReference type="ARBA" id="ARBA00022723"/>
    </source>
</evidence>
<dbReference type="SUPFAM" id="SSF50129">
    <property type="entry name" value="GroES-like"/>
    <property type="match status" value="1"/>
</dbReference>
<gene>
    <name evidence="7" type="primary">BQ5605_C002g01805</name>
    <name evidence="7" type="ORF">BQ5605_C002G01805</name>
</gene>
<dbReference type="Proteomes" id="UP000249464">
    <property type="component" value="Unassembled WGS sequence"/>
</dbReference>
<dbReference type="EMBL" id="FQNC01000041">
    <property type="protein sequence ID" value="SGY35816.1"/>
    <property type="molecule type" value="Genomic_DNA"/>
</dbReference>
<protein>
    <submittedName>
        <fullName evidence="7">BQ5605_C002g01805 protein</fullName>
    </submittedName>
</protein>
<evidence type="ECO:0000256" key="5">
    <source>
        <dbReference type="SAM" id="Phobius"/>
    </source>
</evidence>
<evidence type="ECO:0000313" key="8">
    <source>
        <dbReference type="Proteomes" id="UP000249464"/>
    </source>
</evidence>
<keyword evidence="5" id="KW-0472">Membrane</keyword>
<sequence>MTVRRRGQNFVWRPLLCRSTNSNGADLHLFHVGHEYMGIIEQVGSSVQGLQPGDRVIASFDVTCGDCYMCNCGLTSDCQQSNSSNLMNAFYGNRIVGLRAWTVGIFSLSSFVSCSFRNARIKMRKWHHELRIE</sequence>
<evidence type="ECO:0000256" key="1">
    <source>
        <dbReference type="ARBA" id="ARBA00001947"/>
    </source>
</evidence>
<accession>A0A2X0MLS2</accession>
<feature type="domain" description="Alcohol dehydrogenase-like N-terminal" evidence="6">
    <location>
        <begin position="30"/>
        <end position="92"/>
    </location>
</feature>
<comment type="cofactor">
    <cofactor evidence="1">
        <name>Zn(2+)</name>
        <dbReference type="ChEBI" id="CHEBI:29105"/>
    </cofactor>
</comment>
<feature type="transmembrane region" description="Helical" evidence="5">
    <location>
        <begin position="96"/>
        <end position="116"/>
    </location>
</feature>
<dbReference type="GO" id="GO:0016491">
    <property type="term" value="F:oxidoreductase activity"/>
    <property type="evidence" value="ECO:0007669"/>
    <property type="project" value="UniProtKB-KW"/>
</dbReference>
<keyword evidence="2" id="KW-0479">Metal-binding</keyword>
<keyword evidence="8" id="KW-1185">Reference proteome</keyword>
<dbReference type="GO" id="GO:0008270">
    <property type="term" value="F:zinc ion binding"/>
    <property type="evidence" value="ECO:0007669"/>
    <property type="project" value="InterPro"/>
</dbReference>
<dbReference type="InterPro" id="IPR002328">
    <property type="entry name" value="ADH_Zn_CS"/>
</dbReference>
<evidence type="ECO:0000313" key="7">
    <source>
        <dbReference type="EMBL" id="SGY35816.1"/>
    </source>
</evidence>
<organism evidence="7 8">
    <name type="scientific">Microbotryum silenes-dioicae</name>
    <dbReference type="NCBI Taxonomy" id="796604"/>
    <lineage>
        <taxon>Eukaryota</taxon>
        <taxon>Fungi</taxon>
        <taxon>Dikarya</taxon>
        <taxon>Basidiomycota</taxon>
        <taxon>Pucciniomycotina</taxon>
        <taxon>Microbotryomycetes</taxon>
        <taxon>Microbotryales</taxon>
        <taxon>Microbotryaceae</taxon>
        <taxon>Microbotryum</taxon>
    </lineage>
</organism>
<dbReference type="AlphaFoldDB" id="A0A2X0MLS2"/>